<evidence type="ECO:0000313" key="1">
    <source>
        <dbReference type="EMBL" id="SPC18766.1"/>
    </source>
</evidence>
<reference evidence="1" key="1">
    <citation type="submission" date="2018-01" db="EMBL/GenBank/DDBJ databases">
        <authorList>
            <person name="Clerissi C."/>
        </authorList>
    </citation>
    <scope>NUCLEOTIDE SEQUENCE [LARGE SCALE GENOMIC DNA]</scope>
    <source>
        <strain evidence="1">Cupriavidus taiwanensis STM 6021</strain>
    </source>
</reference>
<accession>A0A7Z7NMT5</accession>
<name>A0A7Z7NMT5_9BURK</name>
<dbReference type="EMBL" id="OGUU01000012">
    <property type="protein sequence ID" value="SPC18766.1"/>
    <property type="molecule type" value="Genomic_DNA"/>
</dbReference>
<comment type="caution">
    <text evidence="1">The sequence shown here is derived from an EMBL/GenBank/DDBJ whole genome shotgun (WGS) entry which is preliminary data.</text>
</comment>
<organism evidence="1">
    <name type="scientific">Cupriavidus taiwanensis</name>
    <dbReference type="NCBI Taxonomy" id="164546"/>
    <lineage>
        <taxon>Bacteria</taxon>
        <taxon>Pseudomonadati</taxon>
        <taxon>Pseudomonadota</taxon>
        <taxon>Betaproteobacteria</taxon>
        <taxon>Burkholderiales</taxon>
        <taxon>Burkholderiaceae</taxon>
        <taxon>Cupriavidus</taxon>
    </lineage>
</organism>
<dbReference type="Proteomes" id="UP000257139">
    <property type="component" value="Chromosome CBM2594_a"/>
</dbReference>
<proteinExistence type="predicted"/>
<protein>
    <submittedName>
        <fullName evidence="1">Uncharacterized protein</fullName>
    </submittedName>
</protein>
<sequence length="21" mass="2471">MMIIYFQADEIVTLCQNEIVP</sequence>
<gene>
    <name evidence="1" type="ORF">CBM2594_A80205</name>
</gene>
<dbReference type="AlphaFoldDB" id="A0A7Z7NMT5"/>